<comment type="similarity">
    <text evidence="2">Belongs to the CPA3 antiporters (TC 2.A.63) subunit B family.</text>
</comment>
<feature type="transmembrane region" description="Helical" evidence="8">
    <location>
        <begin position="129"/>
        <end position="158"/>
    </location>
</feature>
<dbReference type="EMBL" id="CADCVF010000024">
    <property type="protein sequence ID" value="CAA9451996.1"/>
    <property type="molecule type" value="Genomic_DNA"/>
</dbReference>
<dbReference type="GO" id="GO:0005886">
    <property type="term" value="C:plasma membrane"/>
    <property type="evidence" value="ECO:0007669"/>
    <property type="project" value="UniProtKB-SubCell"/>
</dbReference>
<evidence type="ECO:0000256" key="8">
    <source>
        <dbReference type="SAM" id="Phobius"/>
    </source>
</evidence>
<name>A0A6J4QVP1_9ACTN</name>
<proteinExistence type="inferred from homology"/>
<protein>
    <recommendedName>
        <fullName evidence="9">Na+/H+ antiporter MnhB subunit-related protein domain-containing protein</fullName>
    </recommendedName>
</protein>
<keyword evidence="3" id="KW-1003">Cell membrane</keyword>
<gene>
    <name evidence="10" type="ORF">AVDCRST_MAG58-2140</name>
</gene>
<feature type="domain" description="Na+/H+ antiporter MnhB subunit-related protein" evidence="9">
    <location>
        <begin position="27"/>
        <end position="150"/>
    </location>
</feature>
<accession>A0A6J4QVP1</accession>
<dbReference type="InterPro" id="IPR007182">
    <property type="entry name" value="MnhB"/>
</dbReference>
<keyword evidence="4 8" id="KW-0812">Transmembrane</keyword>
<dbReference type="PANTHER" id="PTHR33932">
    <property type="entry name" value="NA(+)/H(+) ANTIPORTER SUBUNIT B"/>
    <property type="match status" value="1"/>
</dbReference>
<evidence type="ECO:0000259" key="9">
    <source>
        <dbReference type="Pfam" id="PF04039"/>
    </source>
</evidence>
<keyword evidence="5 8" id="KW-1133">Transmembrane helix</keyword>
<evidence type="ECO:0000256" key="7">
    <source>
        <dbReference type="SAM" id="MobiDB-lite"/>
    </source>
</evidence>
<sequence>MSPGPPGVPGATPDANPRAEPATSVMARKVARLLLLPALLVAAGILVKGYAESGDGFSAGVVAALGVLLQYLAFGREEAEKLPVVRHAVPLAFVGLLASIGVAAAPLLFGDAVLTHYPPPGSKVVYLGTLELITAVLFDVGVFLLVFGFAVGTVTIFARAGEAGGGHNRAGTGVERGEGRSGEGTRE</sequence>
<evidence type="ECO:0000256" key="6">
    <source>
        <dbReference type="ARBA" id="ARBA00023136"/>
    </source>
</evidence>
<dbReference type="InterPro" id="IPR050622">
    <property type="entry name" value="CPA3_antiporter_subunitB"/>
</dbReference>
<evidence type="ECO:0000256" key="3">
    <source>
        <dbReference type="ARBA" id="ARBA00022475"/>
    </source>
</evidence>
<dbReference type="PANTHER" id="PTHR33932:SF4">
    <property type="entry name" value="NA(+)_H(+) ANTIPORTER SUBUNIT B"/>
    <property type="match status" value="1"/>
</dbReference>
<dbReference type="Pfam" id="PF04039">
    <property type="entry name" value="MnhB"/>
    <property type="match status" value="1"/>
</dbReference>
<feature type="compositionally biased region" description="Basic and acidic residues" evidence="7">
    <location>
        <begin position="175"/>
        <end position="187"/>
    </location>
</feature>
<evidence type="ECO:0000256" key="4">
    <source>
        <dbReference type="ARBA" id="ARBA00022692"/>
    </source>
</evidence>
<reference evidence="10" key="1">
    <citation type="submission" date="2020-02" db="EMBL/GenBank/DDBJ databases">
        <authorList>
            <person name="Meier V. D."/>
        </authorList>
    </citation>
    <scope>NUCLEOTIDE SEQUENCE</scope>
    <source>
        <strain evidence="10">AVDCRST_MAG58</strain>
    </source>
</reference>
<keyword evidence="6 8" id="KW-0472">Membrane</keyword>
<evidence type="ECO:0000256" key="1">
    <source>
        <dbReference type="ARBA" id="ARBA00004651"/>
    </source>
</evidence>
<feature type="region of interest" description="Disordered" evidence="7">
    <location>
        <begin position="1"/>
        <end position="21"/>
    </location>
</feature>
<feature type="region of interest" description="Disordered" evidence="7">
    <location>
        <begin position="166"/>
        <end position="187"/>
    </location>
</feature>
<dbReference type="AlphaFoldDB" id="A0A6J4QVP1"/>
<evidence type="ECO:0000256" key="5">
    <source>
        <dbReference type="ARBA" id="ARBA00022989"/>
    </source>
</evidence>
<feature type="transmembrane region" description="Helical" evidence="8">
    <location>
        <begin position="87"/>
        <end position="109"/>
    </location>
</feature>
<comment type="subcellular location">
    <subcellularLocation>
        <location evidence="1">Cell membrane</location>
        <topology evidence="1">Multi-pass membrane protein</topology>
    </subcellularLocation>
</comment>
<evidence type="ECO:0000313" key="10">
    <source>
        <dbReference type="EMBL" id="CAA9451996.1"/>
    </source>
</evidence>
<organism evidence="10">
    <name type="scientific">uncultured Rubrobacteraceae bacterium</name>
    <dbReference type="NCBI Taxonomy" id="349277"/>
    <lineage>
        <taxon>Bacteria</taxon>
        <taxon>Bacillati</taxon>
        <taxon>Actinomycetota</taxon>
        <taxon>Rubrobacteria</taxon>
        <taxon>Rubrobacterales</taxon>
        <taxon>Rubrobacteraceae</taxon>
        <taxon>environmental samples</taxon>
    </lineage>
</organism>
<feature type="transmembrane region" description="Helical" evidence="8">
    <location>
        <begin position="57"/>
        <end position="75"/>
    </location>
</feature>
<evidence type="ECO:0000256" key="2">
    <source>
        <dbReference type="ARBA" id="ARBA00009425"/>
    </source>
</evidence>
<feature type="transmembrane region" description="Helical" evidence="8">
    <location>
        <begin position="33"/>
        <end position="51"/>
    </location>
</feature>